<evidence type="ECO:0000313" key="2">
    <source>
        <dbReference type="EMBL" id="TPP58772.1"/>
    </source>
</evidence>
<dbReference type="EMBL" id="SUNJ01011599">
    <property type="protein sequence ID" value="TPP58772.1"/>
    <property type="molecule type" value="Genomic_DNA"/>
</dbReference>
<dbReference type="AlphaFoldDB" id="A0A504YB08"/>
<protein>
    <submittedName>
        <fullName evidence="2">Uncharacterized protein</fullName>
    </submittedName>
</protein>
<evidence type="ECO:0000313" key="3">
    <source>
        <dbReference type="Proteomes" id="UP000316759"/>
    </source>
</evidence>
<feature type="region of interest" description="Disordered" evidence="1">
    <location>
        <begin position="210"/>
        <end position="238"/>
    </location>
</feature>
<dbReference type="Proteomes" id="UP000316759">
    <property type="component" value="Unassembled WGS sequence"/>
</dbReference>
<accession>A0A504YB08</accession>
<sequence length="476" mass="53622">MLLSHTRLYSHVELVYYRRVKPNLGPGHRRVRDEECRWKLKSTCIQLYGVRLSLMEELLKQRLNIPEHGPSAVSGMAFSPPLKSASFHQSRPSDSFTAKAVALHSPCGTTSSRHRVSSTVGSSTKLHICLSVLPLRQMTNSRSGGSQNPDCEVEDIGFRFELIRSVFRRLSLSRATRRFFSSVPFVPPLTVYRSLQLKFQTLLITGVLTHPRRRAPTPTPSRSGSFSSNTSGGIRSPHYAASGSASLNELPSARPHFCPTAKLFSSPELDHCAADDAVFTWSFPALSSDLDVDSDSMKNAHRTESSTLPESTFWVRLKLNQLRLINGWDDIRNVCALDCRLNSVVLDVCHSCRINSKINIPYHKILSHSHCLFLQLNSPSWFRLAHHRRFVVHLRVGNSASGSALGSQQVTTWPGFRSHACDRYWSRFEDANVDAFVDPLSTDLRRSESQVDSKKPEVRFTSFYLQFHRTQTAVTL</sequence>
<dbReference type="OrthoDB" id="10521219at2759"/>
<name>A0A504YB08_FASGI</name>
<evidence type="ECO:0000256" key="1">
    <source>
        <dbReference type="SAM" id="MobiDB-lite"/>
    </source>
</evidence>
<organism evidence="2 3">
    <name type="scientific">Fasciola gigantica</name>
    <name type="common">Giant liver fluke</name>
    <dbReference type="NCBI Taxonomy" id="46835"/>
    <lineage>
        <taxon>Eukaryota</taxon>
        <taxon>Metazoa</taxon>
        <taxon>Spiralia</taxon>
        <taxon>Lophotrochozoa</taxon>
        <taxon>Platyhelminthes</taxon>
        <taxon>Trematoda</taxon>
        <taxon>Digenea</taxon>
        <taxon>Plagiorchiida</taxon>
        <taxon>Echinostomata</taxon>
        <taxon>Echinostomatoidea</taxon>
        <taxon>Fasciolidae</taxon>
        <taxon>Fasciola</taxon>
    </lineage>
</organism>
<proteinExistence type="predicted"/>
<reference evidence="2 3" key="1">
    <citation type="submission" date="2019-04" db="EMBL/GenBank/DDBJ databases">
        <title>Annotation for the trematode Fasciola gigantica.</title>
        <authorList>
            <person name="Choi Y.-J."/>
        </authorList>
    </citation>
    <scope>NUCLEOTIDE SEQUENCE [LARGE SCALE GENOMIC DNA]</scope>
    <source>
        <strain evidence="2">Uganda_cow_1</strain>
    </source>
</reference>
<comment type="caution">
    <text evidence="2">The sequence shown here is derived from an EMBL/GenBank/DDBJ whole genome shotgun (WGS) entry which is preliminary data.</text>
</comment>
<keyword evidence="3" id="KW-1185">Reference proteome</keyword>
<gene>
    <name evidence="2" type="ORF">FGIG_02393</name>
</gene>
<feature type="compositionally biased region" description="Low complexity" evidence="1">
    <location>
        <begin position="220"/>
        <end position="233"/>
    </location>
</feature>